<keyword evidence="2 5" id="KW-0238">DNA-binding</keyword>
<dbReference type="InterPro" id="IPR052067">
    <property type="entry name" value="Metal_resp_HTH_trans_reg"/>
</dbReference>
<dbReference type="GO" id="GO:0003700">
    <property type="term" value="F:DNA-binding transcription factor activity"/>
    <property type="evidence" value="ECO:0007669"/>
    <property type="project" value="InterPro"/>
</dbReference>
<dbReference type="KEGG" id="acob:P0Y56_14080"/>
<dbReference type="AlphaFoldDB" id="A0AAJ6BP00"/>
<evidence type="ECO:0000256" key="1">
    <source>
        <dbReference type="ARBA" id="ARBA00023015"/>
    </source>
</evidence>
<dbReference type="PANTHER" id="PTHR35790:SF4">
    <property type="entry name" value="HTH-TYPE TRANSCRIPTIONAL REGULATOR PCHR"/>
    <property type="match status" value="1"/>
</dbReference>
<protein>
    <submittedName>
        <fullName evidence="5">Winged helix DNA-binding protein</fullName>
    </submittedName>
</protein>
<keyword evidence="3" id="KW-0804">Transcription</keyword>
<evidence type="ECO:0000259" key="4">
    <source>
        <dbReference type="PROSITE" id="PS50995"/>
    </source>
</evidence>
<evidence type="ECO:0000256" key="3">
    <source>
        <dbReference type="ARBA" id="ARBA00023163"/>
    </source>
</evidence>
<reference evidence="5" key="1">
    <citation type="submission" date="2023-03" db="EMBL/GenBank/DDBJ databases">
        <title>Andean soil-derived lignocellulolytic bacterial consortium as a source of novel taxa and putative plastic-active enzymes.</title>
        <authorList>
            <person name="Diaz-Garcia L."/>
            <person name="Chuvochina M."/>
            <person name="Feuerriegel G."/>
            <person name="Bunk B."/>
            <person name="Sproer C."/>
            <person name="Streit W.R."/>
            <person name="Rodriguez L.M."/>
            <person name="Overmann J."/>
            <person name="Jimenez D.J."/>
        </authorList>
    </citation>
    <scope>NUCLEOTIDE SEQUENCE</scope>
    <source>
        <strain evidence="5">MAG 26</strain>
    </source>
</reference>
<feature type="domain" description="HTH marR-type" evidence="4">
    <location>
        <begin position="17"/>
        <end position="161"/>
    </location>
</feature>
<dbReference type="InterPro" id="IPR036388">
    <property type="entry name" value="WH-like_DNA-bd_sf"/>
</dbReference>
<proteinExistence type="predicted"/>
<evidence type="ECO:0000313" key="6">
    <source>
        <dbReference type="Proteomes" id="UP001218362"/>
    </source>
</evidence>
<dbReference type="InterPro" id="IPR036390">
    <property type="entry name" value="WH_DNA-bd_sf"/>
</dbReference>
<dbReference type="InterPro" id="IPR000835">
    <property type="entry name" value="HTH_MarR-typ"/>
</dbReference>
<dbReference type="PANTHER" id="PTHR35790">
    <property type="entry name" value="HTH-TYPE TRANSCRIPTIONAL REGULATOR PCHR"/>
    <property type="match status" value="1"/>
</dbReference>
<dbReference type="GO" id="GO:0003677">
    <property type="term" value="F:DNA binding"/>
    <property type="evidence" value="ECO:0007669"/>
    <property type="project" value="UniProtKB-KW"/>
</dbReference>
<name>A0AAJ6BP00_9SPHN</name>
<dbReference type="Gene3D" id="1.10.10.10">
    <property type="entry name" value="Winged helix-like DNA-binding domain superfamily/Winged helix DNA-binding domain"/>
    <property type="match status" value="1"/>
</dbReference>
<keyword evidence="1" id="KW-0805">Transcription regulation</keyword>
<dbReference type="EMBL" id="CP119316">
    <property type="protein sequence ID" value="WEK46133.1"/>
    <property type="molecule type" value="Genomic_DNA"/>
</dbReference>
<gene>
    <name evidence="5" type="ORF">P0Y56_14080</name>
</gene>
<accession>A0AAJ6BP00</accession>
<dbReference type="SMART" id="SM00347">
    <property type="entry name" value="HTH_MARR"/>
    <property type="match status" value="1"/>
</dbReference>
<evidence type="ECO:0000256" key="2">
    <source>
        <dbReference type="ARBA" id="ARBA00023125"/>
    </source>
</evidence>
<evidence type="ECO:0000313" key="5">
    <source>
        <dbReference type="EMBL" id="WEK46133.1"/>
    </source>
</evidence>
<sequence>MSRSDDENPADEGLLPEDLRLRLIAEQDEWIGFRMILIGNYFSAPLFARLQKEYGLLRDEFVVLANLQNYGPLTANVICGLSGRPKNSISRGVIKLTKEEMLVARTDPGDRRNVILTITEKGSSLLNEVIELFREREQLVFGTLTARETNTLDRLLAKVLLNWHRGSQNM</sequence>
<organism evidence="5 6">
    <name type="scientific">Candidatus Andeanibacterium colombiense</name>
    <dbReference type="NCBI Taxonomy" id="3121345"/>
    <lineage>
        <taxon>Bacteria</taxon>
        <taxon>Pseudomonadati</taxon>
        <taxon>Pseudomonadota</taxon>
        <taxon>Alphaproteobacteria</taxon>
        <taxon>Sphingomonadales</taxon>
        <taxon>Sphingomonadaceae</taxon>
        <taxon>Candidatus Andeanibacterium</taxon>
    </lineage>
</organism>
<dbReference type="SUPFAM" id="SSF46785">
    <property type="entry name" value="Winged helix' DNA-binding domain"/>
    <property type="match status" value="1"/>
</dbReference>
<dbReference type="PROSITE" id="PS50995">
    <property type="entry name" value="HTH_MARR_2"/>
    <property type="match status" value="1"/>
</dbReference>
<dbReference type="Proteomes" id="UP001218362">
    <property type="component" value="Chromosome"/>
</dbReference>